<keyword evidence="2" id="KW-0969">Cilium</keyword>
<gene>
    <name evidence="2" type="ORF">NMK_0708</name>
</gene>
<evidence type="ECO:0000313" key="2">
    <source>
        <dbReference type="EMBL" id="GBG13164.1"/>
    </source>
</evidence>
<evidence type="ECO:0000313" key="3">
    <source>
        <dbReference type="Proteomes" id="UP000245081"/>
    </source>
</evidence>
<dbReference type="RefSeq" id="WP_109014357.1">
    <property type="nucleotide sequence ID" value="NZ_BDOQ01000002.1"/>
</dbReference>
<dbReference type="Pfam" id="PF16823">
    <property type="entry name" value="tPilZ"/>
    <property type="match status" value="1"/>
</dbReference>
<name>A0A2R5F957_9PROT</name>
<dbReference type="EMBL" id="BDOQ01000002">
    <property type="protein sequence ID" value="GBG13164.1"/>
    <property type="molecule type" value="Genomic_DNA"/>
</dbReference>
<keyword evidence="3" id="KW-1185">Reference proteome</keyword>
<keyword evidence="2" id="KW-0282">Flagellum</keyword>
<reference evidence="2 3" key="1">
    <citation type="journal article" date="2018" name="Environ. Microbiol.">
        <title>Isolation and genomic characterization of Novimethylophilus kurashikiensis gen. nov. sp. nov., a new lanthanide-dependent methylotrophic species of Methylophilaceae.</title>
        <authorList>
            <person name="Lv H."/>
            <person name="Sahin N."/>
            <person name="Tani A."/>
        </authorList>
    </citation>
    <scope>NUCLEOTIDE SEQUENCE [LARGE SCALE GENOMIC DNA]</scope>
    <source>
        <strain evidence="2 3">La2-4</strain>
    </source>
</reference>
<dbReference type="InterPro" id="IPR031800">
    <property type="entry name" value="PilZ_atypical"/>
</dbReference>
<feature type="domain" description="Cyclic di-GMP receptor atypical PilZ" evidence="1">
    <location>
        <begin position="42"/>
        <end position="183"/>
    </location>
</feature>
<keyword evidence="2" id="KW-0966">Cell projection</keyword>
<dbReference type="AlphaFoldDB" id="A0A2R5F957"/>
<dbReference type="OrthoDB" id="9133602at2"/>
<accession>A0A2R5F957</accession>
<organism evidence="2 3">
    <name type="scientific">Novimethylophilus kurashikiensis</name>
    <dbReference type="NCBI Taxonomy" id="1825523"/>
    <lineage>
        <taxon>Bacteria</taxon>
        <taxon>Pseudomonadati</taxon>
        <taxon>Pseudomonadota</taxon>
        <taxon>Betaproteobacteria</taxon>
        <taxon>Nitrosomonadales</taxon>
        <taxon>Methylophilaceae</taxon>
        <taxon>Novimethylophilus</taxon>
    </lineage>
</organism>
<evidence type="ECO:0000259" key="1">
    <source>
        <dbReference type="Pfam" id="PF16823"/>
    </source>
</evidence>
<sequence>MAEQSMTDGISFEATLPLGWVAEDVVSQAQAEMRSNTNAALLRALASLEVQSAEHEGDKQDVLQKALERVESKLDLVLVMLAGGVQGSSLMPAEKPVTLYPHAARWMESSATLPQPGQRILLSIYLSARLPQPLLLSAEVKTVETGNEKNVVTVIFSALDEVSEEWLTRTIFRYHRRALQARRQP</sequence>
<comment type="caution">
    <text evidence="2">The sequence shown here is derived from an EMBL/GenBank/DDBJ whole genome shotgun (WGS) entry which is preliminary data.</text>
</comment>
<proteinExistence type="predicted"/>
<dbReference type="Proteomes" id="UP000245081">
    <property type="component" value="Unassembled WGS sequence"/>
</dbReference>
<protein>
    <submittedName>
        <fullName evidence="2">Flagellar motor protein MotA</fullName>
    </submittedName>
</protein>